<sequence length="268" mass="29723">MRAPIETEAFGDSSNLAIFMVSGWAMPKEVMRAFALRLSERFYVVLANLPGISLDEQWIVRSRIGPNYDIDALSEQLIAAAPKRAWWIGWSLGGMVSVYVAARRSSCVQGLITLSASPSFVQREGWSDAMSLDDFNVLASLVKEAPGEGVNRFVMLQSKGAGNTVFLTKQLQSFLPIATLNRSALIGGLRLLKSLDVRREWSVLDMPNLHILGNKDALISIRALEHQTDVNPLQKIVILSDCAHQPFLENQNECVKYIEKFIDANSLS</sequence>
<dbReference type="SUPFAM" id="SSF53474">
    <property type="entry name" value="alpha/beta-Hydrolases"/>
    <property type="match status" value="1"/>
</dbReference>
<feature type="domain" description="AB hydrolase-1" evidence="2">
    <location>
        <begin position="19"/>
        <end position="249"/>
    </location>
</feature>
<comment type="caution">
    <text evidence="3">The sequence shown here is derived from an EMBL/GenBank/DDBJ whole genome shotgun (WGS) entry which is preliminary data.</text>
</comment>
<accession>A0ABR8NXL9</accession>
<evidence type="ECO:0000259" key="2">
    <source>
        <dbReference type="Pfam" id="PF12697"/>
    </source>
</evidence>
<dbReference type="GO" id="GO:0016787">
    <property type="term" value="F:hydrolase activity"/>
    <property type="evidence" value="ECO:0007669"/>
    <property type="project" value="UniProtKB-KW"/>
</dbReference>
<evidence type="ECO:0000256" key="1">
    <source>
        <dbReference type="ARBA" id="ARBA00022801"/>
    </source>
</evidence>
<dbReference type="Proteomes" id="UP000604161">
    <property type="component" value="Unassembled WGS sequence"/>
</dbReference>
<name>A0ABR8NXL9_9GAMM</name>
<dbReference type="PANTHER" id="PTHR43798">
    <property type="entry name" value="MONOACYLGLYCEROL LIPASE"/>
    <property type="match status" value="1"/>
</dbReference>
<dbReference type="PANTHER" id="PTHR43798:SF31">
    <property type="entry name" value="AB HYDROLASE SUPERFAMILY PROTEIN YCLE"/>
    <property type="match status" value="1"/>
</dbReference>
<dbReference type="RefSeq" id="WP_191593199.1">
    <property type="nucleotide sequence ID" value="NZ_JACYFC010000001.1"/>
</dbReference>
<reference evidence="3 4" key="1">
    <citation type="submission" date="2020-09" db="EMBL/GenBank/DDBJ databases">
        <title>Marinomonas sp. nov., isolated from the cysticercosis algae of Qingdao, China.</title>
        <authorList>
            <person name="Sun X."/>
        </authorList>
    </citation>
    <scope>NUCLEOTIDE SEQUENCE [LARGE SCALE GENOMIC DNA]</scope>
    <source>
        <strain evidence="3 4">SM2066</strain>
    </source>
</reference>
<protein>
    <submittedName>
        <fullName evidence="3">Alpha/beta fold hydrolase</fullName>
    </submittedName>
</protein>
<proteinExistence type="predicted"/>
<keyword evidence="1 3" id="KW-0378">Hydrolase</keyword>
<dbReference type="Pfam" id="PF12697">
    <property type="entry name" value="Abhydrolase_6"/>
    <property type="match status" value="1"/>
</dbReference>
<dbReference type="InterPro" id="IPR029058">
    <property type="entry name" value="AB_hydrolase_fold"/>
</dbReference>
<dbReference type="InterPro" id="IPR050266">
    <property type="entry name" value="AB_hydrolase_sf"/>
</dbReference>
<dbReference type="Gene3D" id="3.40.50.1820">
    <property type="entry name" value="alpha/beta hydrolase"/>
    <property type="match status" value="1"/>
</dbReference>
<evidence type="ECO:0000313" key="3">
    <source>
        <dbReference type="EMBL" id="MBD5769817.1"/>
    </source>
</evidence>
<organism evidence="3 4">
    <name type="scientific">Marinomonas colpomeniae</name>
    <dbReference type="NCBI Taxonomy" id="2774408"/>
    <lineage>
        <taxon>Bacteria</taxon>
        <taxon>Pseudomonadati</taxon>
        <taxon>Pseudomonadota</taxon>
        <taxon>Gammaproteobacteria</taxon>
        <taxon>Oceanospirillales</taxon>
        <taxon>Oceanospirillaceae</taxon>
        <taxon>Marinomonas</taxon>
    </lineage>
</organism>
<dbReference type="EMBL" id="JACYFC010000001">
    <property type="protein sequence ID" value="MBD5769817.1"/>
    <property type="molecule type" value="Genomic_DNA"/>
</dbReference>
<gene>
    <name evidence="3" type="ORF">IF202_02025</name>
</gene>
<evidence type="ECO:0000313" key="4">
    <source>
        <dbReference type="Proteomes" id="UP000604161"/>
    </source>
</evidence>
<dbReference type="InterPro" id="IPR000073">
    <property type="entry name" value="AB_hydrolase_1"/>
</dbReference>
<keyword evidence="4" id="KW-1185">Reference proteome</keyword>